<dbReference type="AlphaFoldDB" id="A0A1B6LLC7"/>
<dbReference type="InterPro" id="IPR001841">
    <property type="entry name" value="Znf_RING"/>
</dbReference>
<keyword evidence="1" id="KW-0479">Metal-binding</keyword>
<dbReference type="InterPro" id="IPR013083">
    <property type="entry name" value="Znf_RING/FYVE/PHD"/>
</dbReference>
<organism evidence="7">
    <name type="scientific">Graphocephala atropunctata</name>
    <dbReference type="NCBI Taxonomy" id="36148"/>
    <lineage>
        <taxon>Eukaryota</taxon>
        <taxon>Metazoa</taxon>
        <taxon>Ecdysozoa</taxon>
        <taxon>Arthropoda</taxon>
        <taxon>Hexapoda</taxon>
        <taxon>Insecta</taxon>
        <taxon>Pterygota</taxon>
        <taxon>Neoptera</taxon>
        <taxon>Paraneoptera</taxon>
        <taxon>Hemiptera</taxon>
        <taxon>Auchenorrhyncha</taxon>
        <taxon>Membracoidea</taxon>
        <taxon>Cicadellidae</taxon>
        <taxon>Cicadellinae</taxon>
        <taxon>Cicadellini</taxon>
        <taxon>Graphocephala</taxon>
    </lineage>
</organism>
<feature type="domain" description="RING-type" evidence="6">
    <location>
        <begin position="325"/>
        <end position="365"/>
    </location>
</feature>
<dbReference type="GO" id="GO:0061630">
    <property type="term" value="F:ubiquitin protein ligase activity"/>
    <property type="evidence" value="ECO:0007669"/>
    <property type="project" value="TreeGrafter"/>
</dbReference>
<sequence>MFGNPQRYKVALQQHETRHANAGCLLALLFLVPFLARSYSMVTVSCCTLVYVVLVVPLATGYITTGYLLAHAKRVVLLVVVDECSLVRSLARHSRALYSWVHSVYLHLENIHTTTNQVVFNMAAEKVMCPEERFASLYVLLFYTVLAYLQQSLQKRQWSQVLHETTAADFLRLTTAFVVARMGKAIVMGMVLLTFTVQFNDIEPPLGYVLLTISFFLLSQFPGTAGVDSPLVVAVRGLDLYELEGLEEWWVPTVTRGAAVAMSAALVALLAFRSHFILAALLGYTNVLVPWRLLQERCWEPLQTQRLATAHFPLPTVRQLRDRVCAVCLDDMRLLSARVTPCHHVLHAYCLRKCVQSFHQCPLCKHPL</sequence>
<evidence type="ECO:0000256" key="1">
    <source>
        <dbReference type="ARBA" id="ARBA00022723"/>
    </source>
</evidence>
<evidence type="ECO:0000259" key="6">
    <source>
        <dbReference type="PROSITE" id="PS50089"/>
    </source>
</evidence>
<feature type="transmembrane region" description="Helical" evidence="5">
    <location>
        <begin position="205"/>
        <end position="223"/>
    </location>
</feature>
<dbReference type="InterPro" id="IPR050731">
    <property type="entry name" value="HRD1_E3_ubiq-ligases"/>
</dbReference>
<keyword evidence="5" id="KW-0812">Transmembrane</keyword>
<feature type="transmembrane region" description="Helical" evidence="5">
    <location>
        <begin position="134"/>
        <end position="150"/>
    </location>
</feature>
<evidence type="ECO:0000256" key="3">
    <source>
        <dbReference type="ARBA" id="ARBA00022833"/>
    </source>
</evidence>
<evidence type="ECO:0000256" key="2">
    <source>
        <dbReference type="ARBA" id="ARBA00022771"/>
    </source>
</evidence>
<dbReference type="SUPFAM" id="SSF57850">
    <property type="entry name" value="RING/U-box"/>
    <property type="match status" value="1"/>
</dbReference>
<evidence type="ECO:0000313" key="7">
    <source>
        <dbReference type="EMBL" id="JAT24545.1"/>
    </source>
</evidence>
<feature type="transmembrane region" description="Helical" evidence="5">
    <location>
        <begin position="170"/>
        <end position="193"/>
    </location>
</feature>
<feature type="transmembrane region" description="Helical" evidence="5">
    <location>
        <begin position="20"/>
        <end position="36"/>
    </location>
</feature>
<dbReference type="PROSITE" id="PS50089">
    <property type="entry name" value="ZF_RING_2"/>
    <property type="match status" value="1"/>
</dbReference>
<evidence type="ECO:0000256" key="5">
    <source>
        <dbReference type="SAM" id="Phobius"/>
    </source>
</evidence>
<keyword evidence="5" id="KW-1133">Transmembrane helix</keyword>
<keyword evidence="5" id="KW-0472">Membrane</keyword>
<feature type="transmembrane region" description="Helical" evidence="5">
    <location>
        <begin position="249"/>
        <end position="272"/>
    </location>
</feature>
<name>A0A1B6LLC7_9HEMI</name>
<dbReference type="PANTHER" id="PTHR22763">
    <property type="entry name" value="RING ZINC FINGER PROTEIN"/>
    <property type="match status" value="1"/>
</dbReference>
<proteinExistence type="predicted"/>
<reference evidence="7" key="1">
    <citation type="submission" date="2015-11" db="EMBL/GenBank/DDBJ databases">
        <title>De novo transcriptome assembly of four potential Pierce s Disease insect vectors from Arizona vineyards.</title>
        <authorList>
            <person name="Tassone E.E."/>
        </authorList>
    </citation>
    <scope>NUCLEOTIDE SEQUENCE</scope>
</reference>
<feature type="transmembrane region" description="Helical" evidence="5">
    <location>
        <begin position="42"/>
        <end position="64"/>
    </location>
</feature>
<dbReference type="EMBL" id="GEBQ01015432">
    <property type="protein sequence ID" value="JAT24545.1"/>
    <property type="molecule type" value="Transcribed_RNA"/>
</dbReference>
<dbReference type="GO" id="GO:0008270">
    <property type="term" value="F:zinc ion binding"/>
    <property type="evidence" value="ECO:0007669"/>
    <property type="project" value="UniProtKB-KW"/>
</dbReference>
<gene>
    <name evidence="7" type="ORF">g.9389</name>
</gene>
<evidence type="ECO:0000256" key="4">
    <source>
        <dbReference type="PROSITE-ProRule" id="PRU00175"/>
    </source>
</evidence>
<keyword evidence="3" id="KW-0862">Zinc</keyword>
<dbReference type="SMART" id="SM00184">
    <property type="entry name" value="RING"/>
    <property type="match status" value="1"/>
</dbReference>
<keyword evidence="2 4" id="KW-0863">Zinc-finger</keyword>
<dbReference type="GO" id="GO:0012505">
    <property type="term" value="C:endomembrane system"/>
    <property type="evidence" value="ECO:0007669"/>
    <property type="project" value="TreeGrafter"/>
</dbReference>
<dbReference type="GO" id="GO:0043161">
    <property type="term" value="P:proteasome-mediated ubiquitin-dependent protein catabolic process"/>
    <property type="evidence" value="ECO:0007669"/>
    <property type="project" value="TreeGrafter"/>
</dbReference>
<accession>A0A1B6LLC7</accession>
<protein>
    <recommendedName>
        <fullName evidence="6">RING-type domain-containing protein</fullName>
    </recommendedName>
</protein>
<dbReference type="Gene3D" id="3.30.40.10">
    <property type="entry name" value="Zinc/RING finger domain, C3HC4 (zinc finger)"/>
    <property type="match status" value="1"/>
</dbReference>